<evidence type="ECO:0000256" key="3">
    <source>
        <dbReference type="ARBA" id="ARBA00022475"/>
    </source>
</evidence>
<protein>
    <submittedName>
        <fullName evidence="9">Carbohydrate ABC transporter permease</fullName>
    </submittedName>
</protein>
<dbReference type="GO" id="GO:0005886">
    <property type="term" value="C:plasma membrane"/>
    <property type="evidence" value="ECO:0007669"/>
    <property type="project" value="UniProtKB-SubCell"/>
</dbReference>
<feature type="transmembrane region" description="Helical" evidence="7">
    <location>
        <begin position="73"/>
        <end position="95"/>
    </location>
</feature>
<dbReference type="KEGG" id="ccha:ELD05_02430"/>
<dbReference type="Gene3D" id="1.10.3720.10">
    <property type="entry name" value="MetI-like"/>
    <property type="match status" value="1"/>
</dbReference>
<keyword evidence="4 7" id="KW-0812">Transmembrane</keyword>
<dbReference type="GO" id="GO:0055085">
    <property type="term" value="P:transmembrane transport"/>
    <property type="evidence" value="ECO:0007669"/>
    <property type="project" value="InterPro"/>
</dbReference>
<keyword evidence="3" id="KW-1003">Cell membrane</keyword>
<proteinExistence type="inferred from homology"/>
<organism evidence="9 10">
    <name type="scientific">Caldicellulosiruptor changbaiensis</name>
    <dbReference type="NCBI Taxonomy" id="1222016"/>
    <lineage>
        <taxon>Bacteria</taxon>
        <taxon>Bacillati</taxon>
        <taxon>Bacillota</taxon>
        <taxon>Bacillota incertae sedis</taxon>
        <taxon>Caldicellulosiruptorales</taxon>
        <taxon>Caldicellulosiruptoraceae</taxon>
        <taxon>Caldicellulosiruptor</taxon>
    </lineage>
</organism>
<dbReference type="SUPFAM" id="SSF161098">
    <property type="entry name" value="MetI-like"/>
    <property type="match status" value="1"/>
</dbReference>
<feature type="transmembrane region" description="Helical" evidence="7">
    <location>
        <begin position="12"/>
        <end position="34"/>
    </location>
</feature>
<feature type="transmembrane region" description="Helical" evidence="7">
    <location>
        <begin position="239"/>
        <end position="260"/>
    </location>
</feature>
<name>A0A3T0D2W4_9FIRM</name>
<evidence type="ECO:0000256" key="2">
    <source>
        <dbReference type="ARBA" id="ARBA00022448"/>
    </source>
</evidence>
<dbReference type="InterPro" id="IPR035906">
    <property type="entry name" value="MetI-like_sf"/>
</dbReference>
<evidence type="ECO:0000313" key="9">
    <source>
        <dbReference type="EMBL" id="AZT89612.1"/>
    </source>
</evidence>
<comment type="subcellular location">
    <subcellularLocation>
        <location evidence="1 7">Cell membrane</location>
        <topology evidence="1 7">Multi-pass membrane protein</topology>
    </subcellularLocation>
</comment>
<evidence type="ECO:0000256" key="5">
    <source>
        <dbReference type="ARBA" id="ARBA00022989"/>
    </source>
</evidence>
<reference evidence="9 10" key="1">
    <citation type="submission" date="2018-12" db="EMBL/GenBank/DDBJ databases">
        <title>Genome sequence from the cellulolytic species, Caldicellulosiruptor changbaiensis.</title>
        <authorList>
            <person name="Blumer-Schuette S.E."/>
            <person name="Mendoza C."/>
        </authorList>
    </citation>
    <scope>NUCLEOTIDE SEQUENCE [LARGE SCALE GENOMIC DNA]</scope>
    <source>
        <strain evidence="9 10">CBS-Z</strain>
    </source>
</reference>
<keyword evidence="10" id="KW-1185">Reference proteome</keyword>
<dbReference type="PANTHER" id="PTHR43744:SF3">
    <property type="entry name" value="LACTOSE TRANSPORT SYSTEM PERMEASE PROTEIN LACG"/>
    <property type="match status" value="1"/>
</dbReference>
<keyword evidence="2 7" id="KW-0813">Transport</keyword>
<comment type="similarity">
    <text evidence="7">Belongs to the binding-protein-dependent transport system permease family.</text>
</comment>
<dbReference type="PROSITE" id="PS50928">
    <property type="entry name" value="ABC_TM1"/>
    <property type="match status" value="1"/>
</dbReference>
<dbReference type="CDD" id="cd06261">
    <property type="entry name" value="TM_PBP2"/>
    <property type="match status" value="1"/>
</dbReference>
<dbReference type="EMBL" id="CP034791">
    <property type="protein sequence ID" value="AZT89612.1"/>
    <property type="molecule type" value="Genomic_DNA"/>
</dbReference>
<dbReference type="AlphaFoldDB" id="A0A3T0D2W4"/>
<evidence type="ECO:0000256" key="7">
    <source>
        <dbReference type="RuleBase" id="RU363032"/>
    </source>
</evidence>
<dbReference type="Proteomes" id="UP000282930">
    <property type="component" value="Chromosome"/>
</dbReference>
<evidence type="ECO:0000313" key="10">
    <source>
        <dbReference type="Proteomes" id="UP000282930"/>
    </source>
</evidence>
<dbReference type="Pfam" id="PF00528">
    <property type="entry name" value="BPD_transp_1"/>
    <property type="match status" value="1"/>
</dbReference>
<dbReference type="PANTHER" id="PTHR43744">
    <property type="entry name" value="ABC TRANSPORTER PERMEASE PROTEIN MG189-RELATED-RELATED"/>
    <property type="match status" value="1"/>
</dbReference>
<dbReference type="InterPro" id="IPR000515">
    <property type="entry name" value="MetI-like"/>
</dbReference>
<evidence type="ECO:0000256" key="1">
    <source>
        <dbReference type="ARBA" id="ARBA00004651"/>
    </source>
</evidence>
<accession>A0A3T0D2W4</accession>
<feature type="transmembrane region" description="Helical" evidence="7">
    <location>
        <begin position="104"/>
        <end position="125"/>
    </location>
</feature>
<evidence type="ECO:0000259" key="8">
    <source>
        <dbReference type="PROSITE" id="PS50928"/>
    </source>
</evidence>
<dbReference type="RefSeq" id="WP_013404036.1">
    <property type="nucleotide sequence ID" value="NZ_CP034791.1"/>
</dbReference>
<evidence type="ECO:0000256" key="6">
    <source>
        <dbReference type="ARBA" id="ARBA00023136"/>
    </source>
</evidence>
<evidence type="ECO:0000256" key="4">
    <source>
        <dbReference type="ARBA" id="ARBA00022692"/>
    </source>
</evidence>
<keyword evidence="6 7" id="KW-0472">Membrane</keyword>
<feature type="domain" description="ABC transmembrane type-1" evidence="8">
    <location>
        <begin position="69"/>
        <end position="260"/>
    </location>
</feature>
<feature type="transmembrane region" description="Helical" evidence="7">
    <location>
        <begin position="137"/>
        <end position="156"/>
    </location>
</feature>
<sequence length="274" mass="31341">MSKKVYKDYIKFFIVLLISLLYILPFIAVIINSFKTTNDIMANPLSLPTKFSVSNYIKAAEKMTYLRGFLNTLIITFFSIGGIVVFSAMTAYLFVRKKWKLNRLVFSLMIASMIIPFQAIMIPLVKIYGTLNLLNNMWTLIYMYWGFGAAFAVFMYHGFIKGIPYELEEAAYVEGATEFQTFWKVVFPLLKPVTTTIVILDGLWIWNDFLLPSLILISAEKRTLQLSTFYFYGTYTADYGLAMAALILTITPIIIVYLILQKNIINGILKGAIK</sequence>
<gene>
    <name evidence="9" type="ORF">ELD05_02430</name>
</gene>
<keyword evidence="5 7" id="KW-1133">Transmembrane helix</keyword>